<reference evidence="1 2" key="1">
    <citation type="submission" date="2015-03" db="EMBL/GenBank/DDBJ databases">
        <authorList>
            <person name="Murphy D."/>
        </authorList>
    </citation>
    <scope>NUCLEOTIDE SEQUENCE [LARGE SCALE GENOMIC DNA]</scope>
    <source>
        <strain evidence="1 2">OL-4</strain>
    </source>
</reference>
<evidence type="ECO:0000313" key="1">
    <source>
        <dbReference type="EMBL" id="CFX73156.1"/>
    </source>
</evidence>
<dbReference type="RefSeq" id="WP_084691523.1">
    <property type="nucleotide sequence ID" value="NZ_CGIH01000028.1"/>
</dbReference>
<sequence length="127" mass="13922">MAGNLTLEGMDEILDRLKELGQRAAPVENQALYAGAKIVQENAGQKAPRSLEAKEHLADNIVISEPKQDENGKYVEVGPTAPFFYGKFLEYGTSKMTARPFMGPAQAESKKQVLETIRQTLKAGLDL</sequence>
<dbReference type="InterPro" id="IPR010064">
    <property type="entry name" value="HK97-gp10_tail"/>
</dbReference>
<dbReference type="Pfam" id="PF04883">
    <property type="entry name" value="HK97-gp10_like"/>
    <property type="match status" value="1"/>
</dbReference>
<accession>A0A0E4C8U9</accession>
<evidence type="ECO:0000313" key="2">
    <source>
        <dbReference type="Proteomes" id="UP000045545"/>
    </source>
</evidence>
<proteinExistence type="predicted"/>
<dbReference type="STRING" id="690567.1729"/>
<keyword evidence="2" id="KW-1185">Reference proteome</keyword>
<dbReference type="OrthoDB" id="886754at2"/>
<name>A0A0E4C8U9_9FIRM</name>
<dbReference type="AlphaFoldDB" id="A0A0E4C8U9"/>
<dbReference type="NCBIfam" id="TIGR01725">
    <property type="entry name" value="phge_HK97_gp10"/>
    <property type="match status" value="1"/>
</dbReference>
<dbReference type="Proteomes" id="UP000045545">
    <property type="component" value="Unassembled WGS sequence"/>
</dbReference>
<protein>
    <submittedName>
        <fullName evidence="1">Bacteriophage HK97-gp10, putative tail-component</fullName>
    </submittedName>
</protein>
<gene>
    <name evidence="1" type="ORF">1729</name>
</gene>
<organism evidence="1 2">
    <name type="scientific">Syntrophomonas zehnderi OL-4</name>
    <dbReference type="NCBI Taxonomy" id="690567"/>
    <lineage>
        <taxon>Bacteria</taxon>
        <taxon>Bacillati</taxon>
        <taxon>Bacillota</taxon>
        <taxon>Clostridia</taxon>
        <taxon>Eubacteriales</taxon>
        <taxon>Syntrophomonadaceae</taxon>
        <taxon>Syntrophomonas</taxon>
    </lineage>
</organism>
<dbReference type="EMBL" id="CGIH01000028">
    <property type="protein sequence ID" value="CFX73156.1"/>
    <property type="molecule type" value="Genomic_DNA"/>
</dbReference>